<dbReference type="OrthoDB" id="449052at2759"/>
<dbReference type="AlphaFoldDB" id="X6N2A7"/>
<evidence type="ECO:0000313" key="5">
    <source>
        <dbReference type="EMBL" id="ETO20048.1"/>
    </source>
</evidence>
<dbReference type="PROSITE" id="PS51371">
    <property type="entry name" value="CBS"/>
    <property type="match status" value="1"/>
</dbReference>
<keyword evidence="1" id="KW-0677">Repeat</keyword>
<dbReference type="PANTHER" id="PTHR13780">
    <property type="entry name" value="AMP-ACTIVATED PROTEIN KINASE, GAMMA REGULATORY SUBUNIT"/>
    <property type="match status" value="1"/>
</dbReference>
<dbReference type="InterPro" id="IPR046342">
    <property type="entry name" value="CBS_dom_sf"/>
</dbReference>
<keyword evidence="2 3" id="KW-0129">CBS domain</keyword>
<name>X6N2A7_RETFI</name>
<evidence type="ECO:0000313" key="6">
    <source>
        <dbReference type="Proteomes" id="UP000023152"/>
    </source>
</evidence>
<dbReference type="Gene3D" id="3.10.580.10">
    <property type="entry name" value="CBS-domain"/>
    <property type="match status" value="2"/>
</dbReference>
<evidence type="ECO:0000259" key="4">
    <source>
        <dbReference type="PROSITE" id="PS51371"/>
    </source>
</evidence>
<reference evidence="5 6" key="1">
    <citation type="journal article" date="2013" name="Curr. Biol.">
        <title>The Genome of the Foraminiferan Reticulomyxa filosa.</title>
        <authorList>
            <person name="Glockner G."/>
            <person name="Hulsmann N."/>
            <person name="Schleicher M."/>
            <person name="Noegel A.A."/>
            <person name="Eichinger L."/>
            <person name="Gallinger C."/>
            <person name="Pawlowski J."/>
            <person name="Sierra R."/>
            <person name="Euteneuer U."/>
            <person name="Pillet L."/>
            <person name="Moustafa A."/>
            <person name="Platzer M."/>
            <person name="Groth M."/>
            <person name="Szafranski K."/>
            <person name="Schliwa M."/>
        </authorList>
    </citation>
    <scope>NUCLEOTIDE SEQUENCE [LARGE SCALE GENOMIC DNA]</scope>
</reference>
<organism evidence="5 6">
    <name type="scientific">Reticulomyxa filosa</name>
    <dbReference type="NCBI Taxonomy" id="46433"/>
    <lineage>
        <taxon>Eukaryota</taxon>
        <taxon>Sar</taxon>
        <taxon>Rhizaria</taxon>
        <taxon>Retaria</taxon>
        <taxon>Foraminifera</taxon>
        <taxon>Monothalamids</taxon>
        <taxon>Reticulomyxidae</taxon>
        <taxon>Reticulomyxa</taxon>
    </lineage>
</organism>
<gene>
    <name evidence="5" type="ORF">RFI_17173</name>
</gene>
<evidence type="ECO:0000256" key="2">
    <source>
        <dbReference type="ARBA" id="ARBA00023122"/>
    </source>
</evidence>
<feature type="domain" description="CBS" evidence="4">
    <location>
        <begin position="31"/>
        <end position="91"/>
    </location>
</feature>
<protein>
    <recommendedName>
        <fullName evidence="4">CBS domain-containing protein</fullName>
    </recommendedName>
</protein>
<accession>X6N2A7</accession>
<evidence type="ECO:0000256" key="3">
    <source>
        <dbReference type="PROSITE-ProRule" id="PRU00703"/>
    </source>
</evidence>
<dbReference type="Proteomes" id="UP000023152">
    <property type="component" value="Unassembled WGS sequence"/>
</dbReference>
<comment type="caution">
    <text evidence="5">The sequence shown here is derived from an EMBL/GenBank/DDBJ whole genome shotgun (WGS) entry which is preliminary data.</text>
</comment>
<dbReference type="SMART" id="SM00116">
    <property type="entry name" value="CBS"/>
    <property type="match status" value="2"/>
</dbReference>
<sequence>MAQDEKIDDVSRFRQELLAPFQKLKVSDLDLSQKPIILSAKLTPRQALEELIKHHLRCAPVVDGDKFIGVFDLRDAIKFAMEVYRSKHLKEDDLVAMEYIAVSPHISTNTLAYLGIVYQTKILSIFWRYFVLFFFVTKGGEEVTRMRKFWAVKESDSVLSMLKIVAKGSHIVGVLSSDGKQLKSILSQGQVFQQISKLWTEFKEDVPVETLKKLGYVKSPVVSISSKTPAHEAFALMANHQLSGLAVVDEDGILFCFLFILSRIVAAFLQKKQYLEKRKIWKKQALQLDYLMEECV</sequence>
<dbReference type="InterPro" id="IPR050511">
    <property type="entry name" value="AMPK_gamma/SDS23_families"/>
</dbReference>
<dbReference type="Pfam" id="PF00571">
    <property type="entry name" value="CBS"/>
    <property type="match status" value="2"/>
</dbReference>
<dbReference type="SUPFAM" id="SSF54631">
    <property type="entry name" value="CBS-domain pair"/>
    <property type="match status" value="1"/>
</dbReference>
<dbReference type="InterPro" id="IPR000644">
    <property type="entry name" value="CBS_dom"/>
</dbReference>
<keyword evidence="6" id="KW-1185">Reference proteome</keyword>
<evidence type="ECO:0000256" key="1">
    <source>
        <dbReference type="ARBA" id="ARBA00022737"/>
    </source>
</evidence>
<proteinExistence type="predicted"/>
<dbReference type="PANTHER" id="PTHR13780:SF36">
    <property type="entry name" value="CBS DOMAIN-CONTAINING PROTEIN"/>
    <property type="match status" value="1"/>
</dbReference>
<dbReference type="EMBL" id="ASPP01013001">
    <property type="protein sequence ID" value="ETO20048.1"/>
    <property type="molecule type" value="Genomic_DNA"/>
</dbReference>
<dbReference type="CDD" id="cd02205">
    <property type="entry name" value="CBS_pair_SF"/>
    <property type="match status" value="1"/>
</dbReference>